<comment type="caution">
    <text evidence="1">The sequence shown here is derived from an EMBL/GenBank/DDBJ whole genome shotgun (WGS) entry which is preliminary data.</text>
</comment>
<dbReference type="InterPro" id="IPR011067">
    <property type="entry name" value="Plasmid_toxin/cell-grow_inhib"/>
</dbReference>
<sequence length="103" mass="11110">MMRSSRGMTLGDVYWLTTDVHPHVIVAPTPLTVARITSNLNRVKAPGCVLLASGEANLPKQSVVLAFSTLTVAAEQLREHIGTLTASRVEELSAARRFVAHFG</sequence>
<dbReference type="GO" id="GO:0003677">
    <property type="term" value="F:DNA binding"/>
    <property type="evidence" value="ECO:0007669"/>
    <property type="project" value="InterPro"/>
</dbReference>
<dbReference type="InterPro" id="IPR003477">
    <property type="entry name" value="PemK-like"/>
</dbReference>
<dbReference type="EMBL" id="QFQP01000023">
    <property type="protein sequence ID" value="PZR08921.1"/>
    <property type="molecule type" value="Genomic_DNA"/>
</dbReference>
<protein>
    <submittedName>
        <fullName evidence="1">Type II toxin-antitoxin system PemK/MazF family toxin</fullName>
    </submittedName>
</protein>
<proteinExistence type="predicted"/>
<evidence type="ECO:0000313" key="1">
    <source>
        <dbReference type="EMBL" id="PZR08921.1"/>
    </source>
</evidence>
<dbReference type="SUPFAM" id="SSF50118">
    <property type="entry name" value="Cell growth inhibitor/plasmid maintenance toxic component"/>
    <property type="match status" value="1"/>
</dbReference>
<name>A0A2W5VFD4_9BACT</name>
<reference evidence="1 2" key="1">
    <citation type="submission" date="2017-08" db="EMBL/GenBank/DDBJ databases">
        <title>Infants hospitalized years apart are colonized by the same room-sourced microbial strains.</title>
        <authorList>
            <person name="Brooks B."/>
            <person name="Olm M.R."/>
            <person name="Firek B.A."/>
            <person name="Baker R."/>
            <person name="Thomas B.C."/>
            <person name="Morowitz M.J."/>
            <person name="Banfield J.F."/>
        </authorList>
    </citation>
    <scope>NUCLEOTIDE SEQUENCE [LARGE SCALE GENOMIC DNA]</scope>
    <source>
        <strain evidence="1">S2_003_000_R2_14</strain>
    </source>
</reference>
<gene>
    <name evidence="1" type="ORF">DI536_23830</name>
</gene>
<evidence type="ECO:0000313" key="2">
    <source>
        <dbReference type="Proteomes" id="UP000249061"/>
    </source>
</evidence>
<accession>A0A2W5VFD4</accession>
<dbReference type="Gene3D" id="2.30.30.110">
    <property type="match status" value="1"/>
</dbReference>
<dbReference type="AlphaFoldDB" id="A0A2W5VFD4"/>
<organism evidence="1 2">
    <name type="scientific">Archangium gephyra</name>
    <dbReference type="NCBI Taxonomy" id="48"/>
    <lineage>
        <taxon>Bacteria</taxon>
        <taxon>Pseudomonadati</taxon>
        <taxon>Myxococcota</taxon>
        <taxon>Myxococcia</taxon>
        <taxon>Myxococcales</taxon>
        <taxon>Cystobacterineae</taxon>
        <taxon>Archangiaceae</taxon>
        <taxon>Archangium</taxon>
    </lineage>
</organism>
<dbReference type="Proteomes" id="UP000249061">
    <property type="component" value="Unassembled WGS sequence"/>
</dbReference>
<dbReference type="Pfam" id="PF02452">
    <property type="entry name" value="PemK_toxin"/>
    <property type="match status" value="1"/>
</dbReference>